<dbReference type="AlphaFoldDB" id="A0AAN8Q3M7"/>
<dbReference type="InterPro" id="IPR029526">
    <property type="entry name" value="PGBD"/>
</dbReference>
<evidence type="ECO:0000313" key="2">
    <source>
        <dbReference type="EMBL" id="KAK6181965.1"/>
    </source>
</evidence>
<feature type="domain" description="PiggyBac transposable element-derived protein" evidence="1">
    <location>
        <begin position="5"/>
        <end position="83"/>
    </location>
</feature>
<dbReference type="Proteomes" id="UP001347796">
    <property type="component" value="Unassembled WGS sequence"/>
</dbReference>
<dbReference type="EMBL" id="JAZGQO010000007">
    <property type="protein sequence ID" value="KAK6181965.1"/>
    <property type="molecule type" value="Genomic_DNA"/>
</dbReference>
<dbReference type="Pfam" id="PF13843">
    <property type="entry name" value="DDE_Tnp_1_7"/>
    <property type="match status" value="1"/>
</dbReference>
<comment type="caution">
    <text evidence="2">The sequence shown here is derived from an EMBL/GenBank/DDBJ whole genome shotgun (WGS) entry which is preliminary data.</text>
</comment>
<name>A0AAN8Q3M7_PATCE</name>
<proteinExistence type="predicted"/>
<evidence type="ECO:0000259" key="1">
    <source>
        <dbReference type="Pfam" id="PF13843"/>
    </source>
</evidence>
<reference evidence="2 3" key="1">
    <citation type="submission" date="2024-01" db="EMBL/GenBank/DDBJ databases">
        <title>The genome of the rayed Mediterranean limpet Patella caerulea (Linnaeus, 1758).</title>
        <authorList>
            <person name="Anh-Thu Weber A."/>
            <person name="Halstead-Nussloch G."/>
        </authorList>
    </citation>
    <scope>NUCLEOTIDE SEQUENCE [LARGE SCALE GENOMIC DNA]</scope>
    <source>
        <strain evidence="2">AATW-2023a</strain>
        <tissue evidence="2">Whole specimen</tissue>
    </source>
</reference>
<gene>
    <name evidence="2" type="ORF">SNE40_009740</name>
</gene>
<organism evidence="2 3">
    <name type="scientific">Patella caerulea</name>
    <name type="common">Rayed Mediterranean limpet</name>
    <dbReference type="NCBI Taxonomy" id="87958"/>
    <lineage>
        <taxon>Eukaryota</taxon>
        <taxon>Metazoa</taxon>
        <taxon>Spiralia</taxon>
        <taxon>Lophotrochozoa</taxon>
        <taxon>Mollusca</taxon>
        <taxon>Gastropoda</taxon>
        <taxon>Patellogastropoda</taxon>
        <taxon>Patelloidea</taxon>
        <taxon>Patellidae</taxon>
        <taxon>Patella</taxon>
    </lineage>
</organism>
<accession>A0AAN8Q3M7</accession>
<sequence>MRSDNILLLNWKAKSTRNVVMISTYHVGNETQVVVRQPRGAANNIVKKPVSVMGYNSSMGGVDLSDQLSGYYSFCRKSIKWWIN</sequence>
<keyword evidence="3" id="KW-1185">Reference proteome</keyword>
<protein>
    <recommendedName>
        <fullName evidence="1">PiggyBac transposable element-derived protein domain-containing protein</fullName>
    </recommendedName>
</protein>
<evidence type="ECO:0000313" key="3">
    <source>
        <dbReference type="Proteomes" id="UP001347796"/>
    </source>
</evidence>